<proteinExistence type="predicted"/>
<feature type="non-terminal residue" evidence="2">
    <location>
        <position position="1"/>
    </location>
</feature>
<dbReference type="Proteomes" id="UP001189429">
    <property type="component" value="Unassembled WGS sequence"/>
</dbReference>
<evidence type="ECO:0000256" key="1">
    <source>
        <dbReference type="SAM" id="MobiDB-lite"/>
    </source>
</evidence>
<protein>
    <submittedName>
        <fullName evidence="2">Uncharacterized protein</fullName>
    </submittedName>
</protein>
<reference evidence="2" key="1">
    <citation type="submission" date="2023-10" db="EMBL/GenBank/DDBJ databases">
        <authorList>
            <person name="Chen Y."/>
            <person name="Shah S."/>
            <person name="Dougan E. K."/>
            <person name="Thang M."/>
            <person name="Chan C."/>
        </authorList>
    </citation>
    <scope>NUCLEOTIDE SEQUENCE [LARGE SCALE GENOMIC DNA]</scope>
</reference>
<comment type="caution">
    <text evidence="2">The sequence shown here is derived from an EMBL/GenBank/DDBJ whole genome shotgun (WGS) entry which is preliminary data.</text>
</comment>
<evidence type="ECO:0000313" key="3">
    <source>
        <dbReference type="Proteomes" id="UP001189429"/>
    </source>
</evidence>
<feature type="non-terminal residue" evidence="2">
    <location>
        <position position="215"/>
    </location>
</feature>
<evidence type="ECO:0000313" key="2">
    <source>
        <dbReference type="EMBL" id="CAK0806152.1"/>
    </source>
</evidence>
<feature type="region of interest" description="Disordered" evidence="1">
    <location>
        <begin position="161"/>
        <end position="215"/>
    </location>
</feature>
<gene>
    <name evidence="2" type="ORF">PCOR1329_LOCUS12489</name>
</gene>
<feature type="compositionally biased region" description="Basic residues" evidence="1">
    <location>
        <begin position="205"/>
        <end position="215"/>
    </location>
</feature>
<name>A0ABN9QJD0_9DINO</name>
<keyword evidence="3" id="KW-1185">Reference proteome</keyword>
<accession>A0ABN9QJD0</accession>
<sequence length="215" mass="22938">VSGPAALTDAAWGCPCRDGSRLLALAAVRAVWVVRFHGPAGSSAARPSLVAWLDLGACALGLGRVLSVAWLWSPGRQSPALVCSPASRRHPRHRHGPCAPAKAPRPWPYTSGRSSWPARCPTACSASRCTPAPASSARRVPRGPRRRCSCPWARALGSAPAARASPRRWRPRERSTGAWRPRSCRGACPRRQPGSCGRRPPAARPPRHRATASAL</sequence>
<dbReference type="EMBL" id="CAUYUJ010003653">
    <property type="protein sequence ID" value="CAK0806152.1"/>
    <property type="molecule type" value="Genomic_DNA"/>
</dbReference>
<organism evidence="2 3">
    <name type="scientific">Prorocentrum cordatum</name>
    <dbReference type="NCBI Taxonomy" id="2364126"/>
    <lineage>
        <taxon>Eukaryota</taxon>
        <taxon>Sar</taxon>
        <taxon>Alveolata</taxon>
        <taxon>Dinophyceae</taxon>
        <taxon>Prorocentrales</taxon>
        <taxon>Prorocentraceae</taxon>
        <taxon>Prorocentrum</taxon>
    </lineage>
</organism>